<keyword evidence="2" id="KW-1185">Reference proteome</keyword>
<dbReference type="EMBL" id="CAJNDS010001480">
    <property type="protein sequence ID" value="CAE7261637.1"/>
    <property type="molecule type" value="Genomic_DNA"/>
</dbReference>
<dbReference type="Proteomes" id="UP000604046">
    <property type="component" value="Unassembled WGS sequence"/>
</dbReference>
<proteinExistence type="predicted"/>
<gene>
    <name evidence="1" type="ORF">SNAT2548_LOCUS13704</name>
</gene>
<protein>
    <submittedName>
        <fullName evidence="1">Uncharacterized protein</fullName>
    </submittedName>
</protein>
<name>A0A812MF75_9DINO</name>
<reference evidence="1" key="1">
    <citation type="submission" date="2021-02" db="EMBL/GenBank/DDBJ databases">
        <authorList>
            <person name="Dougan E. K."/>
            <person name="Rhodes N."/>
            <person name="Thang M."/>
            <person name="Chan C."/>
        </authorList>
    </citation>
    <scope>NUCLEOTIDE SEQUENCE</scope>
</reference>
<evidence type="ECO:0000313" key="2">
    <source>
        <dbReference type="Proteomes" id="UP000604046"/>
    </source>
</evidence>
<organism evidence="1 2">
    <name type="scientific">Symbiodinium natans</name>
    <dbReference type="NCBI Taxonomy" id="878477"/>
    <lineage>
        <taxon>Eukaryota</taxon>
        <taxon>Sar</taxon>
        <taxon>Alveolata</taxon>
        <taxon>Dinophyceae</taxon>
        <taxon>Suessiales</taxon>
        <taxon>Symbiodiniaceae</taxon>
        <taxon>Symbiodinium</taxon>
    </lineage>
</organism>
<dbReference type="AlphaFoldDB" id="A0A812MF75"/>
<comment type="caution">
    <text evidence="1">The sequence shown here is derived from an EMBL/GenBank/DDBJ whole genome shotgun (WGS) entry which is preliminary data.</text>
</comment>
<evidence type="ECO:0000313" key="1">
    <source>
        <dbReference type="EMBL" id="CAE7261637.1"/>
    </source>
</evidence>
<sequence length="176" mass="20066">MDFADEVHDPVDDLSDELEAELDKLGPDEADLESSSWLKISYVKDKNKGAFVRVEQDKWKRTIPELLSADEREIGGILTEEVEADEAFFDKALSPHKNIIRKTVRAIRKVYWKACAQKFLVNRNVILHADSARSYRVKLPGVLRDAVAHKKRRVKTKGQVAVAEAYLRSRFEAQAS</sequence>
<accession>A0A812MF75</accession>